<keyword evidence="1" id="KW-0812">Transmembrane</keyword>
<keyword evidence="4" id="KW-1185">Reference proteome</keyword>
<evidence type="ECO:0000313" key="3">
    <source>
        <dbReference type="EMBL" id="MDQ0224512.1"/>
    </source>
</evidence>
<keyword evidence="1" id="KW-0472">Membrane</keyword>
<proteinExistence type="predicted"/>
<evidence type="ECO:0000313" key="4">
    <source>
        <dbReference type="Proteomes" id="UP001232245"/>
    </source>
</evidence>
<dbReference type="InterPro" id="IPR036465">
    <property type="entry name" value="vWFA_dom_sf"/>
</dbReference>
<evidence type="ECO:0000259" key="2">
    <source>
        <dbReference type="Pfam" id="PF01882"/>
    </source>
</evidence>
<dbReference type="InterPro" id="IPR002881">
    <property type="entry name" value="DUF58"/>
</dbReference>
<dbReference type="PANTHER" id="PTHR33608">
    <property type="entry name" value="BLL2464 PROTEIN"/>
    <property type="match status" value="1"/>
</dbReference>
<dbReference type="SUPFAM" id="SSF53300">
    <property type="entry name" value="vWA-like"/>
    <property type="match status" value="1"/>
</dbReference>
<keyword evidence="1" id="KW-1133">Transmembrane helix</keyword>
<accession>A0ABT9YY18</accession>
<feature type="transmembrane region" description="Helical" evidence="1">
    <location>
        <begin position="44"/>
        <end position="66"/>
    </location>
</feature>
<gene>
    <name evidence="3" type="ORF">J2S02_000841</name>
</gene>
<dbReference type="RefSeq" id="WP_095301707.1">
    <property type="nucleotide sequence ID" value="NZ_CADEPK010000187.1"/>
</dbReference>
<feature type="domain" description="DUF58" evidence="2">
    <location>
        <begin position="214"/>
        <end position="385"/>
    </location>
</feature>
<dbReference type="Pfam" id="PF01882">
    <property type="entry name" value="DUF58"/>
    <property type="match status" value="1"/>
</dbReference>
<sequence>MTKSLKSLWGRFLFQDRGILPTKRLALFFLCLSVLFLLGSFWNISWIFVIFLNVIFFLLSFIDLLYSPKKTELHFRRSIPKEMERGLTYQVEILINNASNYPLNFRFVDGIPQSFKRDQFPFKGKLSGQTSGIATYETVAPVRGKYNIEKLYFRYKSTFGLWEKQVTLELKDELKVIPDLTETKSYLEDAQKFLLHEGIKIRKHLSGAGEFTKVRSFVVGDDPRKINWRQTAKLQEVMTNEYEPEHGKYVTILIDCGRMMGAELRETNRLEKAVEASLTVAAAALQKGDYVSILVFSRDIKVYVPPAKGIAHLQTILQAVYDVQVDQAESNYAAVFTYLQSLQKKRSFIMLFSDIRTFLYEESALIYLKRIRQRHYFLMIGIEDELIKKKIRLQPIDIEHAMVKSIAQQQMLMTKREKVKWEKQGLQMLEAKEDKLATVAVSQYIDIMNRGLL</sequence>
<name>A0ABT9YY18_9BACI</name>
<dbReference type="PANTHER" id="PTHR33608:SF3">
    <property type="entry name" value="SLR2013 PROTEIN"/>
    <property type="match status" value="1"/>
</dbReference>
<organism evidence="3 4">
    <name type="scientific">Metabacillus niabensis</name>
    <dbReference type="NCBI Taxonomy" id="324854"/>
    <lineage>
        <taxon>Bacteria</taxon>
        <taxon>Bacillati</taxon>
        <taxon>Bacillota</taxon>
        <taxon>Bacilli</taxon>
        <taxon>Bacillales</taxon>
        <taxon>Bacillaceae</taxon>
        <taxon>Metabacillus</taxon>
    </lineage>
</organism>
<dbReference type="EMBL" id="JAUSTZ010000002">
    <property type="protein sequence ID" value="MDQ0224512.1"/>
    <property type="molecule type" value="Genomic_DNA"/>
</dbReference>
<dbReference type="Proteomes" id="UP001232245">
    <property type="component" value="Unassembled WGS sequence"/>
</dbReference>
<dbReference type="Gene3D" id="3.40.50.410">
    <property type="entry name" value="von Willebrand factor, type A domain"/>
    <property type="match status" value="1"/>
</dbReference>
<evidence type="ECO:0000256" key="1">
    <source>
        <dbReference type="SAM" id="Phobius"/>
    </source>
</evidence>
<reference evidence="3 4" key="1">
    <citation type="submission" date="2023-07" db="EMBL/GenBank/DDBJ databases">
        <title>Genomic Encyclopedia of Type Strains, Phase IV (KMG-IV): sequencing the most valuable type-strain genomes for metagenomic binning, comparative biology and taxonomic classification.</title>
        <authorList>
            <person name="Goeker M."/>
        </authorList>
    </citation>
    <scope>NUCLEOTIDE SEQUENCE [LARGE SCALE GENOMIC DNA]</scope>
    <source>
        <strain evidence="3 4">DSM 17723</strain>
    </source>
</reference>
<comment type="caution">
    <text evidence="3">The sequence shown here is derived from an EMBL/GenBank/DDBJ whole genome shotgun (WGS) entry which is preliminary data.</text>
</comment>
<feature type="transmembrane region" description="Helical" evidence="1">
    <location>
        <begin position="21"/>
        <end position="38"/>
    </location>
</feature>
<protein>
    <submittedName>
        <fullName evidence="3">Uncharacterized protein (DUF58 family)</fullName>
    </submittedName>
</protein>